<dbReference type="Proteomes" id="UP001172684">
    <property type="component" value="Unassembled WGS sequence"/>
</dbReference>
<evidence type="ECO:0000256" key="1">
    <source>
        <dbReference type="SAM" id="MobiDB-lite"/>
    </source>
</evidence>
<evidence type="ECO:0000313" key="3">
    <source>
        <dbReference type="Proteomes" id="UP001172684"/>
    </source>
</evidence>
<accession>A0ABQ9P2N6</accession>
<evidence type="ECO:0000313" key="2">
    <source>
        <dbReference type="EMBL" id="KAJ9667596.1"/>
    </source>
</evidence>
<comment type="caution">
    <text evidence="2">The sequence shown here is derived from an EMBL/GenBank/DDBJ whole genome shotgun (WGS) entry which is preliminary data.</text>
</comment>
<gene>
    <name evidence="2" type="ORF">H2201_002131</name>
</gene>
<organism evidence="2 3">
    <name type="scientific">Coniosporium apollinis</name>
    <dbReference type="NCBI Taxonomy" id="61459"/>
    <lineage>
        <taxon>Eukaryota</taxon>
        <taxon>Fungi</taxon>
        <taxon>Dikarya</taxon>
        <taxon>Ascomycota</taxon>
        <taxon>Pezizomycotina</taxon>
        <taxon>Dothideomycetes</taxon>
        <taxon>Dothideomycetes incertae sedis</taxon>
        <taxon>Coniosporium</taxon>
    </lineage>
</organism>
<dbReference type="EMBL" id="JAPDRL010000011">
    <property type="protein sequence ID" value="KAJ9667596.1"/>
    <property type="molecule type" value="Genomic_DNA"/>
</dbReference>
<keyword evidence="3" id="KW-1185">Reference proteome</keyword>
<name>A0ABQ9P2N6_9PEZI</name>
<proteinExistence type="predicted"/>
<reference evidence="2" key="1">
    <citation type="submission" date="2022-10" db="EMBL/GenBank/DDBJ databases">
        <title>Culturing micro-colonial fungi from biological soil crusts in the Mojave desert and describing Neophaeococcomyces mojavensis, and introducing the new genera and species Taxawa tesnikishii.</title>
        <authorList>
            <person name="Kurbessoian T."/>
            <person name="Stajich J.E."/>
        </authorList>
    </citation>
    <scope>NUCLEOTIDE SEQUENCE</scope>
    <source>
        <strain evidence="2">TK_1</strain>
    </source>
</reference>
<sequence>MPRRADIAEYVKPHMHRIQQGSSKLQAVLGLRLDEAAPYPPIPPVIPDMAALSISINRGSIESQYDTASPAVPQQSPGSANPQLLPSETWDPSYWSFPVDPAIGVISPSKPVPAMWWTPGLAHDFASWHKLLSAQPQPQQGPMVRSTPLQRITGTWTATAIPHILFDMGLTKIGSITLYDITIPPHSNHSSRYSAGRWLFILMTQATGEDSDALSQPASSIPTDRGGRLAIRRAPAQAADNVSQHHTSAHPADSAAEDQTPATNPERNSKRRKTHSDMPAPPLPYQQQPQQRSSLPTKPPLPPFNPGTPWQLLAFPWHAVASHFSRSINIPVPITREESNAPNATSAQRTRNPKKLVQTELRLGRAGFLPLVDGDEGRYEFWDRFCRAVEKGQGALMLLTEEEVVGGLG</sequence>
<feature type="region of interest" description="Disordered" evidence="1">
    <location>
        <begin position="235"/>
        <end position="305"/>
    </location>
</feature>
<protein>
    <submittedName>
        <fullName evidence="2">Uncharacterized protein</fullName>
    </submittedName>
</protein>